<evidence type="ECO:0000256" key="12">
    <source>
        <dbReference type="ARBA" id="ARBA00033342"/>
    </source>
</evidence>
<keyword evidence="6 13" id="KW-0812">Transmembrane</keyword>
<evidence type="ECO:0000256" key="1">
    <source>
        <dbReference type="ARBA" id="ARBA00004429"/>
    </source>
</evidence>
<evidence type="ECO:0000313" key="16">
    <source>
        <dbReference type="EMBL" id="MEL1240507.1"/>
    </source>
</evidence>
<evidence type="ECO:0000256" key="8">
    <source>
        <dbReference type="ARBA" id="ARBA00022989"/>
    </source>
</evidence>
<gene>
    <name evidence="13 16" type="primary">yidC</name>
    <name evidence="16" type="ORF">AAEO59_05560</name>
</gene>
<feature type="transmembrane region" description="Helical" evidence="13">
    <location>
        <begin position="500"/>
        <end position="518"/>
    </location>
</feature>
<feature type="domain" description="Membrane insertase YidC N-terminal" evidence="15">
    <location>
        <begin position="95"/>
        <end position="365"/>
    </location>
</feature>
<evidence type="ECO:0000256" key="9">
    <source>
        <dbReference type="ARBA" id="ARBA00023136"/>
    </source>
</evidence>
<dbReference type="InterPro" id="IPR047196">
    <property type="entry name" value="YidC_ALB_C"/>
</dbReference>
<keyword evidence="4 13" id="KW-0813">Transport</keyword>
<evidence type="ECO:0000259" key="15">
    <source>
        <dbReference type="Pfam" id="PF14849"/>
    </source>
</evidence>
<comment type="subunit">
    <text evidence="13">Interacts with the Sec translocase complex via SecD. Specifically interacts with transmembrane segments of nascent integral membrane proteins during membrane integration.</text>
</comment>
<dbReference type="Gene3D" id="2.70.98.90">
    <property type="match status" value="1"/>
</dbReference>
<dbReference type="NCBIfam" id="NF002359">
    <property type="entry name" value="PRK01318.2-6"/>
    <property type="match status" value="1"/>
</dbReference>
<evidence type="ECO:0000259" key="14">
    <source>
        <dbReference type="Pfam" id="PF02096"/>
    </source>
</evidence>
<keyword evidence="5 13" id="KW-1003">Cell membrane</keyword>
<feature type="transmembrane region" description="Helical" evidence="13">
    <location>
        <begin position="564"/>
        <end position="584"/>
    </location>
</feature>
<comment type="caution">
    <text evidence="16">The sequence shown here is derived from an EMBL/GenBank/DDBJ whole genome shotgun (WGS) entry which is preliminary data.</text>
</comment>
<sequence length="630" mass="72321">MEEKKFDPNSLIGFVLIFGILLWIMYQNKPSEAELAAEKTKNELVVKGSKTQDNVAKINTAAGLNDTLKLAQLQKTLGSFAYSATLPSAKDAFTTIENKLVKLTIANKGGYIVSATLKDFEQNQKDSGKLVELIKNNNAQFNLQLPTVDNHTLNSKDLYFEPTLTKNGEDQILTMKLKASETSYLAYKYVLKANDYMLDFDIQSQGLNTILKNNKPLQLEWALKTYANEKSVSYENRYTELYYEYEGDKKDYLGQGHDKTETVEEVSYVAYKQHFFSSILLTEQPFKTVELYSNNLVNDDDKDTIFTKQFKTVVPLAFKNGEIDQKMNWYYGPTDYKLLKSYDRNLEDIVALGWGIFGWINRFLFIPAYTFLSMFISQGWAIVLFTILVKLVMSPVTYKSFLSQAKMKVLRPEITEIGEKYKDEPMKKQQETMKLYNKAGVNPMAGCVPGLLQMPVFYALFQLFPALIQLRHKGFLWADDLSSFDSVYKLPFHIPAYGDHISLFPILASIAIFFYMKMTTGDQQMATPQQEGMPDMAKMMKVMVYISPLMMLFFFNSYASGLSLYYFISNTITIGIMLVIKNYIIDSDKIHAEIQENKKKEPKKQSKFQQKLQEAMAQQEAMKAQQNKKK</sequence>
<accession>A0ABU9HKL4</accession>
<reference evidence="16 17" key="1">
    <citation type="submission" date="2024-04" db="EMBL/GenBank/DDBJ databases">
        <title>Flavobacterium sp. DGU99 16S ribosomal RNA gene Genome sequencing and assembly.</title>
        <authorList>
            <person name="Park S."/>
        </authorList>
    </citation>
    <scope>NUCLEOTIDE SEQUENCE [LARGE SCALE GENOMIC DNA]</scope>
    <source>
        <strain evidence="16 17">DGU99</strain>
    </source>
</reference>
<keyword evidence="10 13" id="KW-0143">Chaperone</keyword>
<dbReference type="InterPro" id="IPR028053">
    <property type="entry name" value="Membr_insert_YidC_N"/>
</dbReference>
<evidence type="ECO:0000256" key="3">
    <source>
        <dbReference type="ARBA" id="ARBA00015325"/>
    </source>
</evidence>
<dbReference type="HAMAP" id="MF_01810">
    <property type="entry name" value="YidC_type1"/>
    <property type="match status" value="1"/>
</dbReference>
<evidence type="ECO:0000256" key="6">
    <source>
        <dbReference type="ARBA" id="ARBA00022692"/>
    </source>
</evidence>
<dbReference type="Pfam" id="PF02096">
    <property type="entry name" value="60KD_IMP"/>
    <property type="match status" value="1"/>
</dbReference>
<evidence type="ECO:0000256" key="4">
    <source>
        <dbReference type="ARBA" id="ARBA00022448"/>
    </source>
</evidence>
<dbReference type="PANTHER" id="PTHR12428">
    <property type="entry name" value="OXA1"/>
    <property type="match status" value="1"/>
</dbReference>
<dbReference type="RefSeq" id="WP_341699746.1">
    <property type="nucleotide sequence ID" value="NZ_JBBYHU010000007.1"/>
</dbReference>
<dbReference type="InterPro" id="IPR001708">
    <property type="entry name" value="YidC/ALB3/OXA1/COX18"/>
</dbReference>
<dbReference type="Proteomes" id="UP001398556">
    <property type="component" value="Unassembled WGS sequence"/>
</dbReference>
<evidence type="ECO:0000256" key="11">
    <source>
        <dbReference type="ARBA" id="ARBA00033245"/>
    </source>
</evidence>
<feature type="domain" description="Membrane insertase YidC/Oxa/ALB C-terminal" evidence="14">
    <location>
        <begin position="379"/>
        <end position="581"/>
    </location>
</feature>
<keyword evidence="17" id="KW-1185">Reference proteome</keyword>
<dbReference type="NCBIfam" id="TIGR03592">
    <property type="entry name" value="yidC_oxa1_cterm"/>
    <property type="match status" value="1"/>
</dbReference>
<comment type="subcellular location">
    <subcellularLocation>
        <location evidence="1">Cell inner membrane</location>
        <topology evidence="1">Multi-pass membrane protein</topology>
    </subcellularLocation>
    <subcellularLocation>
        <location evidence="13">Cell membrane</location>
        <topology evidence="13">Multi-pass membrane protein</topology>
    </subcellularLocation>
</comment>
<proteinExistence type="inferred from homology"/>
<dbReference type="NCBIfam" id="NF002356">
    <property type="entry name" value="PRK01318.2-3"/>
    <property type="match status" value="1"/>
</dbReference>
<comment type="similarity">
    <text evidence="2 13">Belongs to the OXA1/ALB3/YidC family. Type 1 subfamily.</text>
</comment>
<dbReference type="InterPro" id="IPR038221">
    <property type="entry name" value="YidC_periplasmic_sf"/>
</dbReference>
<dbReference type="PANTHER" id="PTHR12428:SF65">
    <property type="entry name" value="CYTOCHROME C OXIDASE ASSEMBLY PROTEIN COX18, MITOCHONDRIAL"/>
    <property type="match status" value="1"/>
</dbReference>
<evidence type="ECO:0000313" key="17">
    <source>
        <dbReference type="Proteomes" id="UP001398556"/>
    </source>
</evidence>
<dbReference type="Pfam" id="PF14849">
    <property type="entry name" value="YidC_periplas"/>
    <property type="match status" value="1"/>
</dbReference>
<name>A0ABU9HKL4_9FLAO</name>
<dbReference type="CDD" id="cd20070">
    <property type="entry name" value="5TM_YidC_Alb3"/>
    <property type="match status" value="1"/>
</dbReference>
<evidence type="ECO:0000256" key="7">
    <source>
        <dbReference type="ARBA" id="ARBA00022927"/>
    </source>
</evidence>
<keyword evidence="8 13" id="KW-1133">Transmembrane helix</keyword>
<feature type="transmembrane region" description="Helical" evidence="13">
    <location>
        <begin position="441"/>
        <end position="461"/>
    </location>
</feature>
<dbReference type="InterPro" id="IPR019998">
    <property type="entry name" value="Membr_insert_YidC"/>
</dbReference>
<evidence type="ECO:0000256" key="2">
    <source>
        <dbReference type="ARBA" id="ARBA00010527"/>
    </source>
</evidence>
<dbReference type="EMBL" id="JBBYHU010000007">
    <property type="protein sequence ID" value="MEL1240507.1"/>
    <property type="molecule type" value="Genomic_DNA"/>
</dbReference>
<comment type="function">
    <text evidence="13">Required for the insertion and/or proper folding and/or complex formation of integral membrane proteins into the membrane. Involved in integration of membrane proteins that insert both dependently and independently of the Sec translocase complex, as well as at least some lipoproteins. Aids folding of multispanning membrane proteins.</text>
</comment>
<dbReference type="CDD" id="cd19961">
    <property type="entry name" value="EcYidC-like_peri"/>
    <property type="match status" value="1"/>
</dbReference>
<dbReference type="NCBIfam" id="TIGR03593">
    <property type="entry name" value="yidC_nterm"/>
    <property type="match status" value="1"/>
</dbReference>
<protein>
    <recommendedName>
        <fullName evidence="3 13">Membrane protein insertase YidC</fullName>
    </recommendedName>
    <alternativeName>
        <fullName evidence="12 13">Foldase YidC</fullName>
    </alternativeName>
    <alternativeName>
        <fullName evidence="11 13">Membrane integrase YidC</fullName>
    </alternativeName>
    <alternativeName>
        <fullName evidence="13">Membrane protein YidC</fullName>
    </alternativeName>
</protein>
<feature type="transmembrane region" description="Helical" evidence="13">
    <location>
        <begin position="6"/>
        <end position="26"/>
    </location>
</feature>
<feature type="transmembrane region" description="Helical" evidence="13">
    <location>
        <begin position="539"/>
        <end position="558"/>
    </location>
</feature>
<dbReference type="PRINTS" id="PR00701">
    <property type="entry name" value="60KDINNERMP"/>
</dbReference>
<keyword evidence="7 13" id="KW-0653">Protein transport</keyword>
<dbReference type="InterPro" id="IPR028055">
    <property type="entry name" value="YidC/Oxa/ALB_C"/>
</dbReference>
<evidence type="ECO:0000256" key="13">
    <source>
        <dbReference type="HAMAP-Rule" id="MF_01810"/>
    </source>
</evidence>
<feature type="transmembrane region" description="Helical" evidence="13">
    <location>
        <begin position="349"/>
        <end position="372"/>
    </location>
</feature>
<keyword evidence="9 13" id="KW-0472">Membrane</keyword>
<evidence type="ECO:0000256" key="10">
    <source>
        <dbReference type="ARBA" id="ARBA00023186"/>
    </source>
</evidence>
<feature type="transmembrane region" description="Helical" evidence="13">
    <location>
        <begin position="378"/>
        <end position="398"/>
    </location>
</feature>
<evidence type="ECO:0000256" key="5">
    <source>
        <dbReference type="ARBA" id="ARBA00022475"/>
    </source>
</evidence>
<organism evidence="16 17">
    <name type="scientific">Flavobacterium flavipallidum</name>
    <dbReference type="NCBI Taxonomy" id="3139140"/>
    <lineage>
        <taxon>Bacteria</taxon>
        <taxon>Pseudomonadati</taxon>
        <taxon>Bacteroidota</taxon>
        <taxon>Flavobacteriia</taxon>
        <taxon>Flavobacteriales</taxon>
        <taxon>Flavobacteriaceae</taxon>
        <taxon>Flavobacterium</taxon>
    </lineage>
</organism>